<name>A0A6J6KTC9_9ZZZZ</name>
<feature type="transmembrane region" description="Helical" evidence="6">
    <location>
        <begin position="658"/>
        <end position="684"/>
    </location>
</feature>
<evidence type="ECO:0000256" key="5">
    <source>
        <dbReference type="ARBA" id="ARBA00023136"/>
    </source>
</evidence>
<keyword evidence="2" id="KW-1003">Cell membrane</keyword>
<feature type="transmembrane region" description="Helical" evidence="6">
    <location>
        <begin position="517"/>
        <end position="538"/>
    </location>
</feature>
<feature type="transmembrane region" description="Helical" evidence="6">
    <location>
        <begin position="543"/>
        <end position="562"/>
    </location>
</feature>
<dbReference type="PROSITE" id="PS50156">
    <property type="entry name" value="SSD"/>
    <property type="match status" value="1"/>
</dbReference>
<dbReference type="PANTHER" id="PTHR33406">
    <property type="entry name" value="MEMBRANE PROTEIN MJ1562-RELATED"/>
    <property type="match status" value="1"/>
</dbReference>
<comment type="subcellular location">
    <subcellularLocation>
        <location evidence="1">Cell membrane</location>
        <topology evidence="1">Multi-pass membrane protein</topology>
    </subcellularLocation>
</comment>
<feature type="transmembrane region" description="Helical" evidence="6">
    <location>
        <begin position="208"/>
        <end position="228"/>
    </location>
</feature>
<dbReference type="EMBL" id="CAEZWP010000004">
    <property type="protein sequence ID" value="CAB4651743.1"/>
    <property type="molecule type" value="Genomic_DNA"/>
</dbReference>
<organism evidence="8">
    <name type="scientific">freshwater metagenome</name>
    <dbReference type="NCBI Taxonomy" id="449393"/>
    <lineage>
        <taxon>unclassified sequences</taxon>
        <taxon>metagenomes</taxon>
        <taxon>ecological metagenomes</taxon>
    </lineage>
</organism>
<feature type="transmembrane region" description="Helical" evidence="6">
    <location>
        <begin position="179"/>
        <end position="201"/>
    </location>
</feature>
<dbReference type="GO" id="GO:0005886">
    <property type="term" value="C:plasma membrane"/>
    <property type="evidence" value="ECO:0007669"/>
    <property type="project" value="UniProtKB-SubCell"/>
</dbReference>
<gene>
    <name evidence="8" type="ORF">UFOPK2265_00186</name>
    <name evidence="9" type="ORF">UFOPK3255_00078</name>
    <name evidence="10" type="ORF">UFOPK4248_00228</name>
</gene>
<feature type="transmembrane region" description="Helical" evidence="6">
    <location>
        <begin position="234"/>
        <end position="253"/>
    </location>
</feature>
<feature type="transmembrane region" description="Helical" evidence="6">
    <location>
        <begin position="283"/>
        <end position="302"/>
    </location>
</feature>
<accession>A0A6J6KTC9</accession>
<evidence type="ECO:0000256" key="2">
    <source>
        <dbReference type="ARBA" id="ARBA00022475"/>
    </source>
</evidence>
<evidence type="ECO:0000313" key="8">
    <source>
        <dbReference type="EMBL" id="CAB4651743.1"/>
    </source>
</evidence>
<evidence type="ECO:0000256" key="3">
    <source>
        <dbReference type="ARBA" id="ARBA00022692"/>
    </source>
</evidence>
<dbReference type="Pfam" id="PF03176">
    <property type="entry name" value="MMPL"/>
    <property type="match status" value="2"/>
</dbReference>
<evidence type="ECO:0000256" key="4">
    <source>
        <dbReference type="ARBA" id="ARBA00022989"/>
    </source>
</evidence>
<dbReference type="EMBL" id="CAFAZY010000004">
    <property type="protein sequence ID" value="CAB4839560.1"/>
    <property type="molecule type" value="Genomic_DNA"/>
</dbReference>
<evidence type="ECO:0000313" key="9">
    <source>
        <dbReference type="EMBL" id="CAB4839560.1"/>
    </source>
</evidence>
<feature type="transmembrane region" description="Helical" evidence="6">
    <location>
        <begin position="582"/>
        <end position="606"/>
    </location>
</feature>
<dbReference type="PANTHER" id="PTHR33406:SF11">
    <property type="entry name" value="MEMBRANE PROTEIN SCO6666-RELATED"/>
    <property type="match status" value="1"/>
</dbReference>
<evidence type="ECO:0000256" key="1">
    <source>
        <dbReference type="ARBA" id="ARBA00004651"/>
    </source>
</evidence>
<evidence type="ECO:0000256" key="6">
    <source>
        <dbReference type="SAM" id="Phobius"/>
    </source>
</evidence>
<keyword evidence="5 6" id="KW-0472">Membrane</keyword>
<keyword evidence="3 6" id="KW-0812">Transmembrane</keyword>
<sequence>MFEKLGHFIVRRRKSVLVLFLLGTIAAGAIGSQAFGRLDSGGYSDPSSESTAAAEYIIKKFKVQEPIVTLVVDSTTGVDDAQVSAKGLALEKEIATVKGVTKTYSYWSTGGAPTMRSKDGKAAFILVYADLKADDWDGFSSIGTDIQNRFDGTYKGLNVYAGGGAVITHAINHRIEKDLLLAESIAIPFTFILLIFVFGAMVASAMPLFVGVTAILGSFFIIFLLSHFTSVSVFALNLITGLGLGLGIDYALLMVNRFREELHHGKTVEESVVTMVATAGKTVFYSGLTVFVTMASLLFFPLNFLKSFGYAGIAVISLAVVGAVIALPALLAILGEKVDKGVVRRGAITPKEDGRWAHTARAVMRRPIPVVIAAVSVLAIMAAPILNISFAQVDSRVLPASDRAALSSQVIETRFDGLVGSPIDVVVPNGVGLEDEITGFLKKVKGVDGVVRVGALETYGQDIRVQVISSIGSRSIASERVIHEIRALDRPDGTLIGGAAADFTDSQDGIASKLPFALGWIALTVLILIFIFTGSIILPIKAIILNALSLSATLGAITWIFIDGHLKWLVGDFTVTGTLDTGSVILVAVVVFGLSMDYELFLLSRIREEHLSGKSNIESVAVGLQRSARIITAAALLLAGVFAAFMTSGVTSIKMLGFGVALAVLLDATLVRALLVPALMRLFGERNWWAPKSMQRFTLKH</sequence>
<feature type="domain" description="SSD" evidence="7">
    <location>
        <begin position="208"/>
        <end position="333"/>
    </location>
</feature>
<reference evidence="8" key="1">
    <citation type="submission" date="2020-05" db="EMBL/GenBank/DDBJ databases">
        <authorList>
            <person name="Chiriac C."/>
            <person name="Salcher M."/>
            <person name="Ghai R."/>
            <person name="Kavagutti S V."/>
        </authorList>
    </citation>
    <scope>NUCLEOTIDE SEQUENCE</scope>
</reference>
<proteinExistence type="predicted"/>
<protein>
    <submittedName>
        <fullName evidence="8">Unannotated protein</fullName>
    </submittedName>
</protein>
<dbReference type="AlphaFoldDB" id="A0A6J6KTC9"/>
<dbReference type="Gene3D" id="1.20.1640.10">
    <property type="entry name" value="Multidrug efflux transporter AcrB transmembrane domain"/>
    <property type="match status" value="2"/>
</dbReference>
<feature type="transmembrane region" description="Helical" evidence="6">
    <location>
        <begin position="308"/>
        <end position="335"/>
    </location>
</feature>
<feature type="transmembrane region" description="Helical" evidence="6">
    <location>
        <begin position="627"/>
        <end position="646"/>
    </location>
</feature>
<keyword evidence="4 6" id="KW-1133">Transmembrane helix</keyword>
<evidence type="ECO:0000259" key="7">
    <source>
        <dbReference type="PROSITE" id="PS50156"/>
    </source>
</evidence>
<dbReference type="InterPro" id="IPR004869">
    <property type="entry name" value="MMPL_dom"/>
</dbReference>
<dbReference type="EMBL" id="CAFBQB010000017">
    <property type="protein sequence ID" value="CAB5040134.1"/>
    <property type="molecule type" value="Genomic_DNA"/>
</dbReference>
<evidence type="ECO:0000313" key="10">
    <source>
        <dbReference type="EMBL" id="CAB5040134.1"/>
    </source>
</evidence>
<dbReference type="InterPro" id="IPR000731">
    <property type="entry name" value="SSD"/>
</dbReference>
<feature type="transmembrane region" description="Helical" evidence="6">
    <location>
        <begin position="368"/>
        <end position="390"/>
    </location>
</feature>
<dbReference type="InterPro" id="IPR050545">
    <property type="entry name" value="Mycobact_MmpL"/>
</dbReference>
<dbReference type="SUPFAM" id="SSF82866">
    <property type="entry name" value="Multidrug efflux transporter AcrB transmembrane domain"/>
    <property type="match status" value="2"/>
</dbReference>